<dbReference type="PROSITE" id="PS50043">
    <property type="entry name" value="HTH_LUXR_2"/>
    <property type="match status" value="1"/>
</dbReference>
<keyword evidence="6" id="KW-1185">Reference proteome</keyword>
<dbReference type="GO" id="GO:0006355">
    <property type="term" value="P:regulation of DNA-templated transcription"/>
    <property type="evidence" value="ECO:0007669"/>
    <property type="project" value="InterPro"/>
</dbReference>
<keyword evidence="1" id="KW-0805">Transcription regulation</keyword>
<reference evidence="5 6" key="1">
    <citation type="submission" date="2020-08" db="EMBL/GenBank/DDBJ databases">
        <title>Oceanospirillum sp. nov. isolated from marine sediment.</title>
        <authorList>
            <person name="Ji X."/>
        </authorList>
    </citation>
    <scope>NUCLEOTIDE SEQUENCE [LARGE SCALE GENOMIC DNA]</scope>
    <source>
        <strain evidence="5 6">D5</strain>
    </source>
</reference>
<dbReference type="RefSeq" id="WP_182808046.1">
    <property type="nucleotide sequence ID" value="NZ_JACJFM010000006.1"/>
</dbReference>
<name>A0A839INJ5_9GAMM</name>
<dbReference type="Proteomes" id="UP000565262">
    <property type="component" value="Unassembled WGS sequence"/>
</dbReference>
<proteinExistence type="predicted"/>
<dbReference type="Gene3D" id="1.10.10.10">
    <property type="entry name" value="Winged helix-like DNA-binding domain superfamily/Winged helix DNA-binding domain"/>
    <property type="match status" value="1"/>
</dbReference>
<dbReference type="InterPro" id="IPR000792">
    <property type="entry name" value="Tscrpt_reg_LuxR_C"/>
</dbReference>
<dbReference type="PANTHER" id="PTHR44688:SF16">
    <property type="entry name" value="DNA-BINDING TRANSCRIPTIONAL ACTIVATOR DEVR_DOSR"/>
    <property type="match status" value="1"/>
</dbReference>
<evidence type="ECO:0000256" key="1">
    <source>
        <dbReference type="ARBA" id="ARBA00023015"/>
    </source>
</evidence>
<dbReference type="InterPro" id="IPR036388">
    <property type="entry name" value="WH-like_DNA-bd_sf"/>
</dbReference>
<dbReference type="PANTHER" id="PTHR44688">
    <property type="entry name" value="DNA-BINDING TRANSCRIPTIONAL ACTIVATOR DEVR_DOSR"/>
    <property type="match status" value="1"/>
</dbReference>
<comment type="caution">
    <text evidence="5">The sequence shown here is derived from an EMBL/GenBank/DDBJ whole genome shotgun (WGS) entry which is preliminary data.</text>
</comment>
<dbReference type="SMART" id="SM00421">
    <property type="entry name" value="HTH_LUXR"/>
    <property type="match status" value="1"/>
</dbReference>
<dbReference type="InterPro" id="IPR016032">
    <property type="entry name" value="Sig_transdc_resp-reg_C-effctor"/>
</dbReference>
<evidence type="ECO:0000256" key="2">
    <source>
        <dbReference type="ARBA" id="ARBA00023125"/>
    </source>
</evidence>
<dbReference type="PROSITE" id="PS00622">
    <property type="entry name" value="HTH_LUXR_1"/>
    <property type="match status" value="1"/>
</dbReference>
<dbReference type="CDD" id="cd06170">
    <property type="entry name" value="LuxR_C_like"/>
    <property type="match status" value="1"/>
</dbReference>
<dbReference type="SUPFAM" id="SSF46894">
    <property type="entry name" value="C-terminal effector domain of the bipartite response regulators"/>
    <property type="match status" value="1"/>
</dbReference>
<dbReference type="GO" id="GO:0003677">
    <property type="term" value="F:DNA binding"/>
    <property type="evidence" value="ECO:0007669"/>
    <property type="project" value="UniProtKB-KW"/>
</dbReference>
<gene>
    <name evidence="5" type="ORF">H4O21_06550</name>
</gene>
<keyword evidence="2" id="KW-0238">DNA-binding</keyword>
<evidence type="ECO:0000256" key="3">
    <source>
        <dbReference type="ARBA" id="ARBA00023163"/>
    </source>
</evidence>
<dbReference type="Pfam" id="PF00196">
    <property type="entry name" value="GerE"/>
    <property type="match status" value="1"/>
</dbReference>
<keyword evidence="3" id="KW-0804">Transcription</keyword>
<protein>
    <submittedName>
        <fullName evidence="5">Helix-turn-helix transcriptional regulator</fullName>
    </submittedName>
</protein>
<dbReference type="AlphaFoldDB" id="A0A839INJ5"/>
<organism evidence="5 6">
    <name type="scientific">Oceanospirillum sediminis</name>
    <dbReference type="NCBI Taxonomy" id="2760088"/>
    <lineage>
        <taxon>Bacteria</taxon>
        <taxon>Pseudomonadati</taxon>
        <taxon>Pseudomonadota</taxon>
        <taxon>Gammaproteobacteria</taxon>
        <taxon>Oceanospirillales</taxon>
        <taxon>Oceanospirillaceae</taxon>
        <taxon>Oceanospirillum</taxon>
    </lineage>
</organism>
<feature type="domain" description="HTH luxR-type" evidence="4">
    <location>
        <begin position="192"/>
        <end position="257"/>
    </location>
</feature>
<sequence>MTTILSDRRFDWDSLENIEQLNQALDQLLNKIGYDTGSFIYAPVGELPNRTPGKVFALLNRGFRHETLIRAWSAEADPEDNPLSHTISPTWRMMLNQTLPQQFFLEEMLVSDTCHSIAEKRWLKALIDLGFSELCVTPVHASDKSYFALSCLKRSDSPIERQYFSAQTQASLLYMSHQFARICQQRDLLEQSGKQKKILSPRESECLLWSAKGKSAAEIADILSLQTETIRSYIKSMLKKLNADNKAQAIAIGYELGLLGGKSRQYGR</sequence>
<accession>A0A839INJ5</accession>
<evidence type="ECO:0000259" key="4">
    <source>
        <dbReference type="PROSITE" id="PS50043"/>
    </source>
</evidence>
<dbReference type="PRINTS" id="PR00038">
    <property type="entry name" value="HTHLUXR"/>
</dbReference>
<evidence type="ECO:0000313" key="5">
    <source>
        <dbReference type="EMBL" id="MBB1486264.1"/>
    </source>
</evidence>
<dbReference type="EMBL" id="JACJFM010000006">
    <property type="protein sequence ID" value="MBB1486264.1"/>
    <property type="molecule type" value="Genomic_DNA"/>
</dbReference>
<evidence type="ECO:0000313" key="6">
    <source>
        <dbReference type="Proteomes" id="UP000565262"/>
    </source>
</evidence>